<accession>A0A6J4TMI7</accession>
<evidence type="ECO:0000256" key="1">
    <source>
        <dbReference type="SAM" id="MobiDB-lite"/>
    </source>
</evidence>
<feature type="region of interest" description="Disordered" evidence="1">
    <location>
        <begin position="1"/>
        <end position="43"/>
    </location>
</feature>
<dbReference type="AlphaFoldDB" id="A0A6J4TMI7"/>
<reference evidence="2" key="1">
    <citation type="submission" date="2020-02" db="EMBL/GenBank/DDBJ databases">
        <authorList>
            <person name="Meier V. D."/>
        </authorList>
    </citation>
    <scope>NUCLEOTIDE SEQUENCE</scope>
    <source>
        <strain evidence="2">AVDCRST_MAG05</strain>
    </source>
</reference>
<organism evidence="2">
    <name type="scientific">uncultured Rubrobacteraceae bacterium</name>
    <dbReference type="NCBI Taxonomy" id="349277"/>
    <lineage>
        <taxon>Bacteria</taxon>
        <taxon>Bacillati</taxon>
        <taxon>Actinomycetota</taxon>
        <taxon>Rubrobacteria</taxon>
        <taxon>Rubrobacterales</taxon>
        <taxon>Rubrobacteraceae</taxon>
        <taxon>environmental samples</taxon>
    </lineage>
</organism>
<sequence length="43" mass="4494">MIPDGALITDEATLEEALSGTPQEMPETGGMKLGDVEGPPEHE</sequence>
<proteinExistence type="predicted"/>
<evidence type="ECO:0000313" key="2">
    <source>
        <dbReference type="EMBL" id="CAA9527416.1"/>
    </source>
</evidence>
<protein>
    <submittedName>
        <fullName evidence="2">Uncharacterized protein</fullName>
    </submittedName>
</protein>
<name>A0A6J4TMI7_9ACTN</name>
<gene>
    <name evidence="2" type="ORF">AVDCRST_MAG05-4097</name>
</gene>
<dbReference type="EMBL" id="CADCVM010000449">
    <property type="protein sequence ID" value="CAA9527416.1"/>
    <property type="molecule type" value="Genomic_DNA"/>
</dbReference>